<evidence type="ECO:0000259" key="1">
    <source>
        <dbReference type="Pfam" id="PF24697"/>
    </source>
</evidence>
<sequence length="81" mass="9523">MLQLDVFGRRLGIKRVNEQWLLYRVDPNEGKYSRIYDVVIPEWLTEQELPGWLGDIYHEAASEKHPDVRFINTGESYSGKV</sequence>
<accession>A0A291DZE0</accession>
<organism evidence="2 4">
    <name type="scientific">Cedecea neteri</name>
    <dbReference type="NCBI Taxonomy" id="158822"/>
    <lineage>
        <taxon>Bacteria</taxon>
        <taxon>Pseudomonadati</taxon>
        <taxon>Pseudomonadota</taxon>
        <taxon>Gammaproteobacteria</taxon>
        <taxon>Enterobacterales</taxon>
        <taxon>Enterobacteriaceae</taxon>
        <taxon>Cedecea</taxon>
    </lineage>
</organism>
<dbReference type="AlphaFoldDB" id="A0A291DZE0"/>
<name>A0A291DZE0_9ENTR</name>
<dbReference type="Pfam" id="PF24697">
    <property type="entry name" value="DUF7661"/>
    <property type="match status" value="1"/>
</dbReference>
<gene>
    <name evidence="2" type="ORF">CO704_14230</name>
    <name evidence="3" type="ORF">NCTC12120_07234</name>
</gene>
<evidence type="ECO:0000313" key="5">
    <source>
        <dbReference type="Proteomes" id="UP000251197"/>
    </source>
</evidence>
<proteinExistence type="predicted"/>
<dbReference type="Proteomes" id="UP000251197">
    <property type="component" value="Unassembled WGS sequence"/>
</dbReference>
<dbReference type="EMBL" id="UAVU01000012">
    <property type="protein sequence ID" value="SQC94116.1"/>
    <property type="molecule type" value="Genomic_DNA"/>
</dbReference>
<evidence type="ECO:0000313" key="3">
    <source>
        <dbReference type="EMBL" id="SQC94116.1"/>
    </source>
</evidence>
<dbReference type="InterPro" id="IPR056078">
    <property type="entry name" value="DUF7661"/>
</dbReference>
<reference evidence="2 4" key="1">
    <citation type="submission" date="2017-09" db="EMBL/GenBank/DDBJ databases">
        <title>FDA dAtabase for Regulatory Grade micrObial Sequences (FDA-ARGOS): Supporting development and validation of Infectious Disease Dx tests.</title>
        <authorList>
            <person name="Minogue T."/>
            <person name="Wolcott M."/>
            <person name="Wasieloski L."/>
            <person name="Aguilar W."/>
            <person name="Moore D."/>
            <person name="Tallon L."/>
            <person name="Sadzewicz L."/>
            <person name="Ott S."/>
            <person name="Zhao X."/>
            <person name="Nagaraj S."/>
            <person name="Vavikolanu K."/>
            <person name="Aluvathingal J."/>
            <person name="Nadendla S."/>
            <person name="Sichtig H."/>
        </authorList>
    </citation>
    <scope>NUCLEOTIDE SEQUENCE [LARGE SCALE GENOMIC DNA]</scope>
    <source>
        <strain evidence="2 4">FDAARGOS_392</strain>
    </source>
</reference>
<feature type="domain" description="DUF7661" evidence="1">
    <location>
        <begin position="1"/>
        <end position="71"/>
    </location>
</feature>
<evidence type="ECO:0000313" key="2">
    <source>
        <dbReference type="EMBL" id="ATF93184.1"/>
    </source>
</evidence>
<dbReference type="RefSeq" id="WP_061272810.1">
    <property type="nucleotide sequence ID" value="NZ_CP023525.1"/>
</dbReference>
<evidence type="ECO:0000313" key="4">
    <source>
        <dbReference type="Proteomes" id="UP000217979"/>
    </source>
</evidence>
<protein>
    <recommendedName>
        <fullName evidence="1">DUF7661 domain-containing protein</fullName>
    </recommendedName>
</protein>
<dbReference type="Proteomes" id="UP000217979">
    <property type="component" value="Chromosome"/>
</dbReference>
<reference evidence="3 5" key="2">
    <citation type="submission" date="2018-06" db="EMBL/GenBank/DDBJ databases">
        <authorList>
            <consortium name="Pathogen Informatics"/>
            <person name="Doyle S."/>
        </authorList>
    </citation>
    <scope>NUCLEOTIDE SEQUENCE [LARGE SCALE GENOMIC DNA]</scope>
    <source>
        <strain evidence="3 5">NCTC12120</strain>
    </source>
</reference>
<dbReference type="EMBL" id="CP023525">
    <property type="protein sequence ID" value="ATF93184.1"/>
    <property type="molecule type" value="Genomic_DNA"/>
</dbReference>